<evidence type="ECO:0000313" key="1">
    <source>
        <dbReference type="EMBL" id="SVB94975.1"/>
    </source>
</evidence>
<organism evidence="1">
    <name type="scientific">marine metagenome</name>
    <dbReference type="NCBI Taxonomy" id="408172"/>
    <lineage>
        <taxon>unclassified sequences</taxon>
        <taxon>metagenomes</taxon>
        <taxon>ecological metagenomes</taxon>
    </lineage>
</organism>
<gene>
    <name evidence="1" type="ORF">METZ01_LOCUS247829</name>
</gene>
<sequence>MGVNFMRMAVAMNADAYLQEKRGGEAKTAQSINGLNNKTVYITSRR</sequence>
<reference evidence="1" key="1">
    <citation type="submission" date="2018-05" db="EMBL/GenBank/DDBJ databases">
        <authorList>
            <person name="Lanie J.A."/>
            <person name="Ng W.-L."/>
            <person name="Kazmierczak K.M."/>
            <person name="Andrzejewski T.M."/>
            <person name="Davidsen T.M."/>
            <person name="Wayne K.J."/>
            <person name="Tettelin H."/>
            <person name="Glass J.I."/>
            <person name="Rusch D."/>
            <person name="Podicherti R."/>
            <person name="Tsui H.-C.T."/>
            <person name="Winkler M.E."/>
        </authorList>
    </citation>
    <scope>NUCLEOTIDE SEQUENCE</scope>
</reference>
<proteinExistence type="predicted"/>
<accession>A0A382I6E4</accession>
<name>A0A382I6E4_9ZZZZ</name>
<dbReference type="EMBL" id="UINC01065377">
    <property type="protein sequence ID" value="SVB94975.1"/>
    <property type="molecule type" value="Genomic_DNA"/>
</dbReference>
<protein>
    <submittedName>
        <fullName evidence="1">Uncharacterized protein</fullName>
    </submittedName>
</protein>
<dbReference type="AlphaFoldDB" id="A0A382I6E4"/>